<sequence length="132" mass="15487">MRDDENRFKKKPNKESNRFSGFMFGTNKQGEGNIKDESHSQEIPEQKEPPYFNRKTNQFDDWILGSRRKEAEHSALTPQNQVEQQIVNLLNKVDVVLLMETVDMLVETTKQYKPLLKGISPKFKQLINKFKS</sequence>
<evidence type="ECO:0000313" key="3">
    <source>
        <dbReference type="Proteomes" id="UP000234950"/>
    </source>
</evidence>
<dbReference type="Proteomes" id="UP000234950">
    <property type="component" value="Unassembled WGS sequence"/>
</dbReference>
<protein>
    <submittedName>
        <fullName evidence="2">Uncharacterized protein</fullName>
    </submittedName>
</protein>
<evidence type="ECO:0000256" key="1">
    <source>
        <dbReference type="SAM" id="MobiDB-lite"/>
    </source>
</evidence>
<keyword evidence="3" id="KW-1185">Reference proteome</keyword>
<reference evidence="2 3" key="1">
    <citation type="submission" date="2017-11" db="EMBL/GenBank/DDBJ databases">
        <title>Comparitive Functional Genomics of Dry Heat Resistant strains isolated from the Viking Spacecraft.</title>
        <authorList>
            <person name="Seuylemezian A."/>
            <person name="Cooper K."/>
            <person name="Vaishampayan P."/>
        </authorList>
    </citation>
    <scope>NUCLEOTIDE SEQUENCE [LARGE SCALE GENOMIC DNA]</scope>
    <source>
        <strain evidence="2 3">V32-6</strain>
    </source>
</reference>
<dbReference type="EMBL" id="PGVE01000072">
    <property type="protein sequence ID" value="PLS02409.1"/>
    <property type="molecule type" value="Genomic_DNA"/>
</dbReference>
<feature type="region of interest" description="Disordered" evidence="1">
    <location>
        <begin position="1"/>
        <end position="54"/>
    </location>
</feature>
<name>A0A2N5HA71_9BACI</name>
<dbReference type="AlphaFoldDB" id="A0A2N5HA71"/>
<evidence type="ECO:0000313" key="2">
    <source>
        <dbReference type="EMBL" id="PLS02409.1"/>
    </source>
</evidence>
<feature type="compositionally biased region" description="Basic and acidic residues" evidence="1">
    <location>
        <begin position="33"/>
        <end position="48"/>
    </location>
</feature>
<dbReference type="OrthoDB" id="2882066at2"/>
<comment type="caution">
    <text evidence="2">The sequence shown here is derived from an EMBL/GenBank/DDBJ whole genome shotgun (WGS) entry which is preliminary data.</text>
</comment>
<gene>
    <name evidence="2" type="ORF">CVD27_19840</name>
</gene>
<feature type="compositionally biased region" description="Basic and acidic residues" evidence="1">
    <location>
        <begin position="1"/>
        <end position="17"/>
    </location>
</feature>
<dbReference type="RefSeq" id="WP_101649714.1">
    <property type="nucleotide sequence ID" value="NZ_PGVE01000072.1"/>
</dbReference>
<accession>A0A2N5HA71</accession>
<proteinExistence type="predicted"/>
<organism evidence="2 3">
    <name type="scientific">Neobacillus cucumis</name>
    <dbReference type="NCBI Taxonomy" id="1740721"/>
    <lineage>
        <taxon>Bacteria</taxon>
        <taxon>Bacillati</taxon>
        <taxon>Bacillota</taxon>
        <taxon>Bacilli</taxon>
        <taxon>Bacillales</taxon>
        <taxon>Bacillaceae</taxon>
        <taxon>Neobacillus</taxon>
    </lineage>
</organism>